<dbReference type="OrthoDB" id="341259at2759"/>
<dbReference type="PANTHER" id="PTHR37327:SF1">
    <property type="entry name" value="MICROTUBULE INTERACTING AND TRANSPORT DOMAIN-CONTAINING PROTEIN"/>
    <property type="match status" value="1"/>
</dbReference>
<evidence type="ECO:0000313" key="4">
    <source>
        <dbReference type="Proteomes" id="UP000676310"/>
    </source>
</evidence>
<feature type="region of interest" description="Disordered" evidence="1">
    <location>
        <begin position="224"/>
        <end position="265"/>
    </location>
</feature>
<proteinExistence type="predicted"/>
<accession>A0A8J2I4F4</accession>
<reference evidence="3" key="1">
    <citation type="submission" date="2021-05" db="EMBL/GenBank/DDBJ databases">
        <authorList>
            <person name="Stam R."/>
        </authorList>
    </citation>
    <scope>NUCLEOTIDE SEQUENCE</scope>
    <source>
        <strain evidence="3">CS162</strain>
    </source>
</reference>
<dbReference type="PANTHER" id="PTHR37327">
    <property type="entry name" value="CHROMOSOME 1, WHOLE GENOME SHOTGUN SEQUENCE"/>
    <property type="match status" value="1"/>
</dbReference>
<dbReference type="InterPro" id="IPR007330">
    <property type="entry name" value="MIT_dom"/>
</dbReference>
<dbReference type="RefSeq" id="XP_043170100.1">
    <property type="nucleotide sequence ID" value="XM_043314165.1"/>
</dbReference>
<name>A0A8J2I4F4_9PLEO</name>
<keyword evidence="4" id="KW-1185">Reference proteome</keyword>
<evidence type="ECO:0000256" key="1">
    <source>
        <dbReference type="SAM" id="MobiDB-lite"/>
    </source>
</evidence>
<gene>
    <name evidence="3" type="ORF">ALTATR162_LOCUS6543</name>
</gene>
<dbReference type="Proteomes" id="UP000676310">
    <property type="component" value="Unassembled WGS sequence"/>
</dbReference>
<dbReference type="Pfam" id="PF04212">
    <property type="entry name" value="MIT"/>
    <property type="match status" value="1"/>
</dbReference>
<feature type="domain" description="MIT" evidence="2">
    <location>
        <begin position="327"/>
        <end position="390"/>
    </location>
</feature>
<dbReference type="InterPro" id="IPR036181">
    <property type="entry name" value="MIT_dom_sf"/>
</dbReference>
<organism evidence="3 4">
    <name type="scientific">Alternaria atra</name>
    <dbReference type="NCBI Taxonomy" id="119953"/>
    <lineage>
        <taxon>Eukaryota</taxon>
        <taxon>Fungi</taxon>
        <taxon>Dikarya</taxon>
        <taxon>Ascomycota</taxon>
        <taxon>Pezizomycotina</taxon>
        <taxon>Dothideomycetes</taxon>
        <taxon>Pleosporomycetidae</taxon>
        <taxon>Pleosporales</taxon>
        <taxon>Pleosporineae</taxon>
        <taxon>Pleosporaceae</taxon>
        <taxon>Alternaria</taxon>
        <taxon>Alternaria sect. Ulocladioides</taxon>
    </lineage>
</organism>
<sequence>MDPASVVGLVAACSSLTKQCASVVNTLHGIVETYKNAELAILSIAEECSTVEYAWRRIAEWAEGNLYKVEDFEELGERLQRSIYCGELVVSALKEEIMGIQSNPNSVKRRISLLWNNGIFVEHQTRLRGQVAALQLLLQVLSLPRKKDRLDTLSVKHKVFSDADESALSIIPSDRSTRYSFEGNRMSIEPDIGNVQYIRFSFEDALFTSHVYKRNYRFPAMKPRIDADDHSEPPTRRTTELDTKESDVETKNEDHDDGVKSRDAQSPRIVSANINPISGDLRATPNLLTVKMLSSMDSVRNEMTPSSLQSLSKITKARNEADKKLMLSRALKMAYRAVALDNAFNHVEAMKFYIASCSSLYQIMIKCSRLEDQEKLEAIRITYFNRLTELRCLLRTRSNGDIAHLKATSAKNIDLDNKTMEDMDLEYLDEIIEGV</sequence>
<dbReference type="GeneID" id="67018444"/>
<dbReference type="EMBL" id="CAJRGZ010000019">
    <property type="protein sequence ID" value="CAG5163790.1"/>
    <property type="molecule type" value="Genomic_DNA"/>
</dbReference>
<evidence type="ECO:0000313" key="3">
    <source>
        <dbReference type="EMBL" id="CAG5163790.1"/>
    </source>
</evidence>
<evidence type="ECO:0000259" key="2">
    <source>
        <dbReference type="Pfam" id="PF04212"/>
    </source>
</evidence>
<protein>
    <recommendedName>
        <fullName evidence="2">MIT domain-containing protein</fullName>
    </recommendedName>
</protein>
<dbReference type="SUPFAM" id="SSF116846">
    <property type="entry name" value="MIT domain"/>
    <property type="match status" value="1"/>
</dbReference>
<comment type="caution">
    <text evidence="3">The sequence shown here is derived from an EMBL/GenBank/DDBJ whole genome shotgun (WGS) entry which is preliminary data.</text>
</comment>
<dbReference type="AlphaFoldDB" id="A0A8J2I4F4"/>
<dbReference type="Gene3D" id="1.20.58.80">
    <property type="entry name" value="Phosphotransferase system, lactose/cellobiose-type IIA subunit"/>
    <property type="match status" value="1"/>
</dbReference>